<evidence type="ECO:0000256" key="1">
    <source>
        <dbReference type="SAM" id="MobiDB-lite"/>
    </source>
</evidence>
<comment type="caution">
    <text evidence="4">The sequence shown here is derived from an EMBL/GenBank/DDBJ whole genome shotgun (WGS) entry which is preliminary data.</text>
</comment>
<evidence type="ECO:0000256" key="2">
    <source>
        <dbReference type="SAM" id="SignalP"/>
    </source>
</evidence>
<evidence type="ECO:0000313" key="5">
    <source>
        <dbReference type="Proteomes" id="UP001595887"/>
    </source>
</evidence>
<dbReference type="Pfam" id="PF05036">
    <property type="entry name" value="SPOR"/>
    <property type="match status" value="1"/>
</dbReference>
<feature type="signal peptide" evidence="2">
    <location>
        <begin position="1"/>
        <end position="31"/>
    </location>
</feature>
<keyword evidence="5" id="KW-1185">Reference proteome</keyword>
<dbReference type="SMART" id="SM00671">
    <property type="entry name" value="SEL1"/>
    <property type="match status" value="2"/>
</dbReference>
<evidence type="ECO:0000313" key="4">
    <source>
        <dbReference type="EMBL" id="MFC4291926.1"/>
    </source>
</evidence>
<feature type="region of interest" description="Disordered" evidence="1">
    <location>
        <begin position="200"/>
        <end position="246"/>
    </location>
</feature>
<dbReference type="InterPro" id="IPR011990">
    <property type="entry name" value="TPR-like_helical_dom_sf"/>
</dbReference>
<dbReference type="SUPFAM" id="SSF81901">
    <property type="entry name" value="HCP-like"/>
    <property type="match status" value="1"/>
</dbReference>
<feature type="domain" description="SPOR" evidence="3">
    <location>
        <begin position="273"/>
        <end position="352"/>
    </location>
</feature>
<dbReference type="PANTHER" id="PTHR45011">
    <property type="entry name" value="DAP3-BINDING CELL DEATH ENHANCER 1"/>
    <property type="match status" value="1"/>
</dbReference>
<dbReference type="Gene3D" id="3.30.70.1070">
    <property type="entry name" value="Sporulation related repeat"/>
    <property type="match status" value="1"/>
</dbReference>
<keyword evidence="2" id="KW-0732">Signal</keyword>
<accession>A0ABV8RI05</accession>
<proteinExistence type="predicted"/>
<feature type="chain" id="PRO_5046163313" evidence="2">
    <location>
        <begin position="32"/>
        <end position="352"/>
    </location>
</feature>
<feature type="compositionally biased region" description="Low complexity" evidence="1">
    <location>
        <begin position="221"/>
        <end position="233"/>
    </location>
</feature>
<reference evidence="5" key="1">
    <citation type="journal article" date="2019" name="Int. J. Syst. Evol. Microbiol.">
        <title>The Global Catalogue of Microorganisms (GCM) 10K type strain sequencing project: providing services to taxonomists for standard genome sequencing and annotation.</title>
        <authorList>
            <consortium name="The Broad Institute Genomics Platform"/>
            <consortium name="The Broad Institute Genome Sequencing Center for Infectious Disease"/>
            <person name="Wu L."/>
            <person name="Ma J."/>
        </authorList>
    </citation>
    <scope>NUCLEOTIDE SEQUENCE [LARGE SCALE GENOMIC DNA]</scope>
    <source>
        <strain evidence="5">CECT 8531</strain>
    </source>
</reference>
<sequence>MMSSKTVGKPLGAKIGLAALAFAVAGTPALADVKAGVDAWTQGDYNGAVKEWREPALKGDADAQFNLGQAYKMGRGVPTDLNIALDWYRKAATQGHLQASDSYGHLLHYQGKIAESLPYLQASAARGEPRAQYLLGTELFNGVHIQKDWVRAYALMTRASSAGMAPASRSLAQMDQYIPLPDRQKGTVLAGELERQAGKIRAQQTAGFPINTAPVPPTGRPVDVPPSVASPSSEPGFPSSIPAAPSTGPVTSAPVAAAGVKKVPVAAPAPTPVAASGAWRIQLGAFSKESSATGLWTSLESRVSDLASLQPYLKAAGSVTRLQAGPFATRGAADAMCEKVKAAGQACIAVKN</sequence>
<gene>
    <name evidence="4" type="ORF">ACFOWX_05800</name>
</gene>
<dbReference type="Proteomes" id="UP001595887">
    <property type="component" value="Unassembled WGS sequence"/>
</dbReference>
<dbReference type="SUPFAM" id="SSF110997">
    <property type="entry name" value="Sporulation related repeat"/>
    <property type="match status" value="1"/>
</dbReference>
<name>A0ABV8RI05_9SPHN</name>
<dbReference type="Gene3D" id="1.25.40.10">
    <property type="entry name" value="Tetratricopeptide repeat domain"/>
    <property type="match status" value="1"/>
</dbReference>
<evidence type="ECO:0000259" key="3">
    <source>
        <dbReference type="PROSITE" id="PS51724"/>
    </source>
</evidence>
<organism evidence="4 5">
    <name type="scientific">Sphingorhabdus arenilitoris</name>
    <dbReference type="NCBI Taxonomy" id="1490041"/>
    <lineage>
        <taxon>Bacteria</taxon>
        <taxon>Pseudomonadati</taxon>
        <taxon>Pseudomonadota</taxon>
        <taxon>Alphaproteobacteria</taxon>
        <taxon>Sphingomonadales</taxon>
        <taxon>Sphingomonadaceae</taxon>
        <taxon>Sphingorhabdus</taxon>
    </lineage>
</organism>
<dbReference type="EMBL" id="JBHSDH010000013">
    <property type="protein sequence ID" value="MFC4291926.1"/>
    <property type="molecule type" value="Genomic_DNA"/>
</dbReference>
<dbReference type="InterPro" id="IPR006597">
    <property type="entry name" value="Sel1-like"/>
</dbReference>
<dbReference type="PROSITE" id="PS51724">
    <property type="entry name" value="SPOR"/>
    <property type="match status" value="1"/>
</dbReference>
<protein>
    <submittedName>
        <fullName evidence="4">SPOR domain-containing protein</fullName>
    </submittedName>
</protein>
<dbReference type="RefSeq" id="WP_381422194.1">
    <property type="nucleotide sequence ID" value="NZ_JBHSDH010000013.1"/>
</dbReference>
<dbReference type="PANTHER" id="PTHR45011:SF1">
    <property type="entry name" value="DAP3-BINDING CELL DEATH ENHANCER 1"/>
    <property type="match status" value="1"/>
</dbReference>
<dbReference type="InterPro" id="IPR052748">
    <property type="entry name" value="ISR_Activator"/>
</dbReference>
<dbReference type="InterPro" id="IPR007730">
    <property type="entry name" value="SPOR-like_dom"/>
</dbReference>
<dbReference type="InterPro" id="IPR036680">
    <property type="entry name" value="SPOR-like_sf"/>
</dbReference>
<dbReference type="Pfam" id="PF08238">
    <property type="entry name" value="Sel1"/>
    <property type="match status" value="2"/>
</dbReference>